<name>A0A5D4MFT7_9BACI</name>
<sequence>MEFTLSLILQFFILGAVTLILSGLITFLFPKIPLSVLILLSSMAGYIFTASNQLHGIIITVSILNPLLALTASWIVNYAQFIKRTAERYNDATV</sequence>
<protein>
    <recommendedName>
        <fullName evidence="4">Integral membrane protein</fullName>
    </recommendedName>
</protein>
<dbReference type="AlphaFoldDB" id="A0A5D4MFT7"/>
<dbReference type="EMBL" id="VTEG01000003">
    <property type="protein sequence ID" value="TYS00377.1"/>
    <property type="molecule type" value="Genomic_DNA"/>
</dbReference>
<proteinExistence type="predicted"/>
<keyword evidence="1" id="KW-1133">Transmembrane helix</keyword>
<feature type="transmembrane region" description="Helical" evidence="1">
    <location>
        <begin position="6"/>
        <end position="27"/>
    </location>
</feature>
<reference evidence="2 3" key="1">
    <citation type="submission" date="2019-08" db="EMBL/GenBank/DDBJ databases">
        <title>Bacillus genomes from the desert of Cuatro Cienegas, Coahuila.</title>
        <authorList>
            <person name="Olmedo-Alvarez G."/>
        </authorList>
    </citation>
    <scope>NUCLEOTIDE SEQUENCE [LARGE SCALE GENOMIC DNA]</scope>
    <source>
        <strain evidence="2 3">CH128b_4D</strain>
    </source>
</reference>
<keyword evidence="1" id="KW-0812">Transmembrane</keyword>
<accession>A0A5D4MFT7</accession>
<comment type="caution">
    <text evidence="2">The sequence shown here is derived from an EMBL/GenBank/DDBJ whole genome shotgun (WGS) entry which is preliminary data.</text>
</comment>
<organism evidence="2 3">
    <name type="scientific">Rossellomorea vietnamensis</name>
    <dbReference type="NCBI Taxonomy" id="218284"/>
    <lineage>
        <taxon>Bacteria</taxon>
        <taxon>Bacillati</taxon>
        <taxon>Bacillota</taxon>
        <taxon>Bacilli</taxon>
        <taxon>Bacillales</taxon>
        <taxon>Bacillaceae</taxon>
        <taxon>Rossellomorea</taxon>
    </lineage>
</organism>
<feature type="transmembrane region" description="Helical" evidence="1">
    <location>
        <begin position="57"/>
        <end position="79"/>
    </location>
</feature>
<evidence type="ECO:0000256" key="1">
    <source>
        <dbReference type="SAM" id="Phobius"/>
    </source>
</evidence>
<dbReference type="RefSeq" id="WP_148953438.1">
    <property type="nucleotide sequence ID" value="NZ_VTEG01000003.1"/>
</dbReference>
<evidence type="ECO:0000313" key="3">
    <source>
        <dbReference type="Proteomes" id="UP000325182"/>
    </source>
</evidence>
<evidence type="ECO:0000313" key="2">
    <source>
        <dbReference type="EMBL" id="TYS00377.1"/>
    </source>
</evidence>
<dbReference type="Proteomes" id="UP000325182">
    <property type="component" value="Unassembled WGS sequence"/>
</dbReference>
<gene>
    <name evidence="2" type="ORF">FZC84_07500</name>
</gene>
<evidence type="ECO:0008006" key="4">
    <source>
        <dbReference type="Google" id="ProtNLM"/>
    </source>
</evidence>
<keyword evidence="1" id="KW-0472">Membrane</keyword>